<dbReference type="Pfam" id="PF03478">
    <property type="entry name" value="Beta-prop_KIB1-4"/>
    <property type="match status" value="1"/>
</dbReference>
<dbReference type="PANTHER" id="PTHR33127:SF62">
    <property type="entry name" value="BNAA09G35900D PROTEIN"/>
    <property type="match status" value="1"/>
</dbReference>
<proteinExistence type="predicted"/>
<protein>
    <submittedName>
        <fullName evidence="4">F-box protein</fullName>
    </submittedName>
</protein>
<feature type="region of interest" description="Disordered" evidence="1">
    <location>
        <begin position="1"/>
        <end position="28"/>
    </location>
</feature>
<dbReference type="SUPFAM" id="SSF81383">
    <property type="entry name" value="F-box domain"/>
    <property type="match status" value="1"/>
</dbReference>
<evidence type="ECO:0000259" key="3">
    <source>
        <dbReference type="Pfam" id="PF03478"/>
    </source>
</evidence>
<name>A0A1J3EAT2_NOCCA</name>
<organism evidence="4">
    <name type="scientific">Noccaea caerulescens</name>
    <name type="common">Alpine penny-cress</name>
    <name type="synonym">Thlaspi caerulescens</name>
    <dbReference type="NCBI Taxonomy" id="107243"/>
    <lineage>
        <taxon>Eukaryota</taxon>
        <taxon>Viridiplantae</taxon>
        <taxon>Streptophyta</taxon>
        <taxon>Embryophyta</taxon>
        <taxon>Tracheophyta</taxon>
        <taxon>Spermatophyta</taxon>
        <taxon>Magnoliopsida</taxon>
        <taxon>eudicotyledons</taxon>
        <taxon>Gunneridae</taxon>
        <taxon>Pentapetalae</taxon>
        <taxon>rosids</taxon>
        <taxon>malvids</taxon>
        <taxon>Brassicales</taxon>
        <taxon>Brassicaceae</taxon>
        <taxon>Coluteocarpeae</taxon>
        <taxon>Noccaea</taxon>
    </lineage>
</organism>
<dbReference type="EMBL" id="GEVI01005024">
    <property type="protein sequence ID" value="JAU27296.1"/>
    <property type="molecule type" value="Transcribed_RNA"/>
</dbReference>
<evidence type="ECO:0000313" key="4">
    <source>
        <dbReference type="EMBL" id="JAU27296.1"/>
    </source>
</evidence>
<dbReference type="PANTHER" id="PTHR33127">
    <property type="entry name" value="TRANSMEMBRANE PROTEIN"/>
    <property type="match status" value="1"/>
</dbReference>
<reference evidence="4" key="1">
    <citation type="submission" date="2016-07" db="EMBL/GenBank/DDBJ databases">
        <title>De novo transcriptome assembly of four accessions of the metal hyperaccumulator plant Noccaea caerulescens.</title>
        <authorList>
            <person name="Blande D."/>
            <person name="Halimaa P."/>
            <person name="Tervahauta A.I."/>
            <person name="Aarts M.G."/>
            <person name="Karenlampi S.O."/>
        </authorList>
    </citation>
    <scope>NUCLEOTIDE SEQUENCE</scope>
</reference>
<dbReference type="Pfam" id="PF00646">
    <property type="entry name" value="F-box"/>
    <property type="match status" value="1"/>
</dbReference>
<feature type="compositionally biased region" description="Basic residues" evidence="1">
    <location>
        <begin position="1"/>
        <end position="25"/>
    </location>
</feature>
<accession>A0A1J3EAT2</accession>
<sequence>MASRRSWKHGSSKKKKKKKKSRRGKQKDQTLLDLTSDLLKLVISRLPLKDNIRASTVCKTLHEACVSVRVPDKSPWLIHLSKTDGSHELYDPTTQKTHNLAFPELSGYRVCYSKDGWLLMYNADTFQLLFLNPFTRHRIPLPPHRMSYDQRMAFSCAPTSTTCLLFTVTHVDMNNITVKTCCPNAAQEWKTFVFKNLLPGNYHTFEQIVFSNGVFYCLTKMGCVTIFDPYLESWNVLPGGPRKHKGGSNGCFMTEHQGKIFLIYMYSFMSPTVHRLDYTNWEWTERRTLGGLTIYASALSCETRAGQNGINNCLCLSVFRGFKRTCIYHKVDEDSLIRFLWKKVDPYGNIWIVPPLDLPFV</sequence>
<dbReference type="InterPro" id="IPR001810">
    <property type="entry name" value="F-box_dom"/>
</dbReference>
<evidence type="ECO:0000256" key="1">
    <source>
        <dbReference type="SAM" id="MobiDB-lite"/>
    </source>
</evidence>
<dbReference type="InterPro" id="IPR036047">
    <property type="entry name" value="F-box-like_dom_sf"/>
</dbReference>
<feature type="domain" description="KIB1-4 beta-propeller" evidence="3">
    <location>
        <begin position="89"/>
        <end position="307"/>
    </location>
</feature>
<dbReference type="InterPro" id="IPR005174">
    <property type="entry name" value="KIB1-4_b-propeller"/>
</dbReference>
<evidence type="ECO:0000259" key="2">
    <source>
        <dbReference type="Pfam" id="PF00646"/>
    </source>
</evidence>
<gene>
    <name evidence="4" type="ORF">GA_TR20321_c0_g1_i1_g.67767</name>
</gene>
<dbReference type="InterPro" id="IPR011043">
    <property type="entry name" value="Gal_Oxase/kelch_b-propeller"/>
</dbReference>
<dbReference type="AlphaFoldDB" id="A0A1J3EAT2"/>
<dbReference type="SUPFAM" id="SSF50965">
    <property type="entry name" value="Galactose oxidase, central domain"/>
    <property type="match status" value="1"/>
</dbReference>
<feature type="domain" description="F-box" evidence="2">
    <location>
        <begin position="31"/>
        <end position="70"/>
    </location>
</feature>